<dbReference type="GeneID" id="72002373"/>
<name>A0ABQ8KC86_9APHY</name>
<dbReference type="InterPro" id="IPR000819">
    <property type="entry name" value="Peptidase_M17_C"/>
</dbReference>
<dbReference type="Proteomes" id="UP000814176">
    <property type="component" value="Unassembled WGS sequence"/>
</dbReference>
<gene>
    <name evidence="3" type="ORF">C8Q71DRAFT_724568</name>
</gene>
<evidence type="ECO:0000256" key="1">
    <source>
        <dbReference type="SAM" id="MobiDB-lite"/>
    </source>
</evidence>
<dbReference type="EMBL" id="JADCUA010000013">
    <property type="protein sequence ID" value="KAH9835214.1"/>
    <property type="molecule type" value="Genomic_DNA"/>
</dbReference>
<dbReference type="Pfam" id="PF00883">
    <property type="entry name" value="Peptidase_M17"/>
    <property type="match status" value="1"/>
</dbReference>
<organism evidence="3 4">
    <name type="scientific">Rhodofomes roseus</name>
    <dbReference type="NCBI Taxonomy" id="34475"/>
    <lineage>
        <taxon>Eukaryota</taxon>
        <taxon>Fungi</taxon>
        <taxon>Dikarya</taxon>
        <taxon>Basidiomycota</taxon>
        <taxon>Agaricomycotina</taxon>
        <taxon>Agaricomycetes</taxon>
        <taxon>Polyporales</taxon>
        <taxon>Rhodofomes</taxon>
    </lineage>
</organism>
<dbReference type="SUPFAM" id="SSF53187">
    <property type="entry name" value="Zn-dependent exopeptidases"/>
    <property type="match status" value="1"/>
</dbReference>
<feature type="region of interest" description="Disordered" evidence="1">
    <location>
        <begin position="1"/>
        <end position="50"/>
    </location>
</feature>
<evidence type="ECO:0000313" key="3">
    <source>
        <dbReference type="EMBL" id="KAH9835214.1"/>
    </source>
</evidence>
<reference evidence="3 4" key="1">
    <citation type="journal article" date="2021" name="Environ. Microbiol.">
        <title>Gene family expansions and transcriptome signatures uncover fungal adaptations to wood decay.</title>
        <authorList>
            <person name="Hage H."/>
            <person name="Miyauchi S."/>
            <person name="Viragh M."/>
            <person name="Drula E."/>
            <person name="Min B."/>
            <person name="Chaduli D."/>
            <person name="Navarro D."/>
            <person name="Favel A."/>
            <person name="Norest M."/>
            <person name="Lesage-Meessen L."/>
            <person name="Balint B."/>
            <person name="Merenyi Z."/>
            <person name="de Eugenio L."/>
            <person name="Morin E."/>
            <person name="Martinez A.T."/>
            <person name="Baldrian P."/>
            <person name="Stursova M."/>
            <person name="Martinez M.J."/>
            <person name="Novotny C."/>
            <person name="Magnuson J.K."/>
            <person name="Spatafora J.W."/>
            <person name="Maurice S."/>
            <person name="Pangilinan J."/>
            <person name="Andreopoulos W."/>
            <person name="LaButti K."/>
            <person name="Hundley H."/>
            <person name="Na H."/>
            <person name="Kuo A."/>
            <person name="Barry K."/>
            <person name="Lipzen A."/>
            <person name="Henrissat B."/>
            <person name="Riley R."/>
            <person name="Ahrendt S."/>
            <person name="Nagy L.G."/>
            <person name="Grigoriev I.V."/>
            <person name="Martin F."/>
            <person name="Rosso M.N."/>
        </authorList>
    </citation>
    <scope>NUCLEOTIDE SEQUENCE [LARGE SCALE GENOMIC DNA]</scope>
    <source>
        <strain evidence="3 4">CIRM-BRFM 1785</strain>
    </source>
</reference>
<comment type="caution">
    <text evidence="3">The sequence shown here is derived from an EMBL/GenBank/DDBJ whole genome shotgun (WGS) entry which is preliminary data.</text>
</comment>
<proteinExistence type="predicted"/>
<accession>A0ABQ8KC86</accession>
<evidence type="ECO:0000313" key="4">
    <source>
        <dbReference type="Proteomes" id="UP000814176"/>
    </source>
</evidence>
<dbReference type="Gene3D" id="3.40.630.10">
    <property type="entry name" value="Zn peptidases"/>
    <property type="match status" value="1"/>
</dbReference>
<keyword evidence="4" id="KW-1185">Reference proteome</keyword>
<feature type="domain" description="Cytosol aminopeptidase" evidence="2">
    <location>
        <begin position="211"/>
        <end position="268"/>
    </location>
</feature>
<sequence>MSRPTPPAVPRPPVLSIFDELPSPPRFRTSSLPATASERPISPVNSMGAGGVSGPVPPTPRQVDAQLAQPHAHLDRTILQDKDLDLIESMLYSGGSDVSALLRGRSPLSMAMLRATPAPATTPPPLQPPPRRRGYTIGSTPMGARPRPETVAGNAYTHANTSTAESFGLRAAGMGMLFAPHPPLHRACYASNKRHASSAKGSMKSERVERAVMIALGEVDTGVFQNSGLLWQELDKAGKMEFDLFWRMLLLDAYAPQITSSNADLYNVH</sequence>
<evidence type="ECO:0000259" key="2">
    <source>
        <dbReference type="Pfam" id="PF00883"/>
    </source>
</evidence>
<feature type="compositionally biased region" description="Pro residues" evidence="1">
    <location>
        <begin position="1"/>
        <end position="13"/>
    </location>
</feature>
<dbReference type="RefSeq" id="XP_047777647.1">
    <property type="nucleotide sequence ID" value="XM_047921641.1"/>
</dbReference>
<protein>
    <recommendedName>
        <fullName evidence="2">Cytosol aminopeptidase domain-containing protein</fullName>
    </recommendedName>
</protein>